<sequence>MRDNLRKLLTSYRYNNCYPPSDLAIQSSFEQPYLSFDSSTNRFSHSATAGDKLSSPAKSCTDDTKPPPRIIIYMIPGNPGLVEFYEKFISLLCTSLDRMVGGYLEQLVSLHFHF</sequence>
<dbReference type="EMBL" id="PGCJ01000985">
    <property type="protein sequence ID" value="PLW12357.1"/>
    <property type="molecule type" value="Genomic_DNA"/>
</dbReference>
<reference evidence="2 3" key="1">
    <citation type="submission" date="2017-11" db="EMBL/GenBank/DDBJ databases">
        <title>De novo assembly and phasing of dikaryotic genomes from two isolates of Puccinia coronata f. sp. avenae, the causal agent of oat crown rust.</title>
        <authorList>
            <person name="Miller M.E."/>
            <person name="Zhang Y."/>
            <person name="Omidvar V."/>
            <person name="Sperschneider J."/>
            <person name="Schwessinger B."/>
            <person name="Raley C."/>
            <person name="Palmer J.M."/>
            <person name="Garnica D."/>
            <person name="Upadhyaya N."/>
            <person name="Rathjen J."/>
            <person name="Taylor J.M."/>
            <person name="Park R.F."/>
            <person name="Dodds P.N."/>
            <person name="Hirsch C.D."/>
            <person name="Kianian S.F."/>
            <person name="Figueroa M."/>
        </authorList>
    </citation>
    <scope>NUCLEOTIDE SEQUENCE [LARGE SCALE GENOMIC DNA]</scope>
    <source>
        <strain evidence="2">12NC29</strain>
    </source>
</reference>
<comment type="caution">
    <text evidence="2">The sequence shown here is derived from an EMBL/GenBank/DDBJ whole genome shotgun (WGS) entry which is preliminary data.</text>
</comment>
<gene>
    <name evidence="2" type="ORF">PCANC_23437</name>
</gene>
<protein>
    <submittedName>
        <fullName evidence="2">Uncharacterized protein</fullName>
    </submittedName>
</protein>
<dbReference type="GO" id="GO:0005811">
    <property type="term" value="C:lipid droplet"/>
    <property type="evidence" value="ECO:0007669"/>
    <property type="project" value="InterPro"/>
</dbReference>
<dbReference type="InterPro" id="IPR019363">
    <property type="entry name" value="LDAH"/>
</dbReference>
<evidence type="ECO:0000256" key="1">
    <source>
        <dbReference type="SAM" id="MobiDB-lite"/>
    </source>
</evidence>
<dbReference type="Pfam" id="PF10230">
    <property type="entry name" value="LIDHydrolase"/>
    <property type="match status" value="1"/>
</dbReference>
<dbReference type="GO" id="GO:0019915">
    <property type="term" value="P:lipid storage"/>
    <property type="evidence" value="ECO:0007669"/>
    <property type="project" value="InterPro"/>
</dbReference>
<feature type="region of interest" description="Disordered" evidence="1">
    <location>
        <begin position="42"/>
        <end position="65"/>
    </location>
</feature>
<dbReference type="AlphaFoldDB" id="A0A2N5SGK6"/>
<dbReference type="Proteomes" id="UP000235388">
    <property type="component" value="Unassembled WGS sequence"/>
</dbReference>
<accession>A0A2N5SGK6</accession>
<evidence type="ECO:0000313" key="3">
    <source>
        <dbReference type="Proteomes" id="UP000235388"/>
    </source>
</evidence>
<organism evidence="2 3">
    <name type="scientific">Puccinia coronata f. sp. avenae</name>
    <dbReference type="NCBI Taxonomy" id="200324"/>
    <lineage>
        <taxon>Eukaryota</taxon>
        <taxon>Fungi</taxon>
        <taxon>Dikarya</taxon>
        <taxon>Basidiomycota</taxon>
        <taxon>Pucciniomycotina</taxon>
        <taxon>Pucciniomycetes</taxon>
        <taxon>Pucciniales</taxon>
        <taxon>Pucciniaceae</taxon>
        <taxon>Puccinia</taxon>
    </lineage>
</organism>
<name>A0A2N5SGK6_9BASI</name>
<dbReference type="GO" id="GO:0016298">
    <property type="term" value="F:lipase activity"/>
    <property type="evidence" value="ECO:0007669"/>
    <property type="project" value="InterPro"/>
</dbReference>
<proteinExistence type="predicted"/>
<evidence type="ECO:0000313" key="2">
    <source>
        <dbReference type="EMBL" id="PLW12357.1"/>
    </source>
</evidence>
<keyword evidence="3" id="KW-1185">Reference proteome</keyword>
<dbReference type="OrthoDB" id="448051at2759"/>